<gene>
    <name evidence="2" type="ORF">AB0887_27285</name>
</gene>
<feature type="domain" description="Putative exodeoxyribonuclease 8 PDDEXK-like" evidence="1">
    <location>
        <begin position="29"/>
        <end position="263"/>
    </location>
</feature>
<proteinExistence type="predicted"/>
<evidence type="ECO:0000313" key="2">
    <source>
        <dbReference type="EMBL" id="MEW2365641.1"/>
    </source>
</evidence>
<accession>A0ABV3M1Q2</accession>
<dbReference type="InterPro" id="IPR024432">
    <property type="entry name" value="Put_RecE_PDDEXK-like_dom"/>
</dbReference>
<organism evidence="2 3">
    <name type="scientific">Streptomyces huasconensis</name>
    <dbReference type="NCBI Taxonomy" id="1854574"/>
    <lineage>
        <taxon>Bacteria</taxon>
        <taxon>Bacillati</taxon>
        <taxon>Actinomycetota</taxon>
        <taxon>Actinomycetes</taxon>
        <taxon>Kitasatosporales</taxon>
        <taxon>Streptomycetaceae</taxon>
        <taxon>Streptomyces</taxon>
    </lineage>
</organism>
<protein>
    <submittedName>
        <fullName evidence="2">PD-(D/E)XK nuclease-like domain-containing protein</fullName>
    </submittedName>
</protein>
<keyword evidence="3" id="KW-1185">Reference proteome</keyword>
<comment type="caution">
    <text evidence="2">The sequence shown here is derived from an EMBL/GenBank/DDBJ whole genome shotgun (WGS) entry which is preliminary data.</text>
</comment>
<dbReference type="Gene3D" id="3.90.320.10">
    <property type="match status" value="1"/>
</dbReference>
<dbReference type="Pfam" id="PF12684">
    <property type="entry name" value="DUF3799"/>
    <property type="match status" value="1"/>
</dbReference>
<dbReference type="RefSeq" id="WP_359780911.1">
    <property type="nucleotide sequence ID" value="NZ_JBEYRR010000008.1"/>
</dbReference>
<evidence type="ECO:0000259" key="1">
    <source>
        <dbReference type="Pfam" id="PF12684"/>
    </source>
</evidence>
<dbReference type="EMBL" id="JBEYRS010000012">
    <property type="protein sequence ID" value="MEW2365641.1"/>
    <property type="molecule type" value="Genomic_DNA"/>
</dbReference>
<dbReference type="Proteomes" id="UP001553843">
    <property type="component" value="Unassembled WGS sequence"/>
</dbReference>
<sequence length="287" mass="31632">MTAAAVVEAPQIIDGLSADDYHADRTSISSSGLRTLLPPGCPAQFKYDRDHPQPPKREFDLGHAAHTVVLGKGEQITVVDYSDWKKAEARAERDAAYAAGTVPLLAKEWDQVQAMADAIRQHPQAGPLFTGEGIAERSIYWTDPATGVRCRIRPDWLKPLPGLTLCVDLKTTTDASPTAVQKSIEKYAYHQQDALYCDGTEAAGLAPDGVRFLFVFVDKNPPHLITVRELDDQARDIGRARNEHALRLYADCVATGTWPDWTGPTADIPFINLPTWAAIRQAEEYLK</sequence>
<dbReference type="InterPro" id="IPR011604">
    <property type="entry name" value="PDDEXK-like_dom_sf"/>
</dbReference>
<name>A0ABV3M1Q2_9ACTN</name>
<reference evidence="2 3" key="1">
    <citation type="submission" date="2024-06" db="EMBL/GenBank/DDBJ databases">
        <title>The Natural Products Discovery Center: Release of the First 8490 Sequenced Strains for Exploring Actinobacteria Biosynthetic Diversity.</title>
        <authorList>
            <person name="Kalkreuter E."/>
            <person name="Kautsar S.A."/>
            <person name="Yang D."/>
            <person name="Bader C.D."/>
            <person name="Teijaro C.N."/>
            <person name="Fluegel L."/>
            <person name="Davis C.M."/>
            <person name="Simpson J.R."/>
            <person name="Lauterbach L."/>
            <person name="Steele A.D."/>
            <person name="Gui C."/>
            <person name="Meng S."/>
            <person name="Li G."/>
            <person name="Viehrig K."/>
            <person name="Ye F."/>
            <person name="Su P."/>
            <person name="Kiefer A.F."/>
            <person name="Nichols A."/>
            <person name="Cepeda A.J."/>
            <person name="Yan W."/>
            <person name="Fan B."/>
            <person name="Jiang Y."/>
            <person name="Adhikari A."/>
            <person name="Zheng C.-J."/>
            <person name="Schuster L."/>
            <person name="Cowan T.M."/>
            <person name="Smanski M.J."/>
            <person name="Chevrette M.G."/>
            <person name="De Carvalho L.P.S."/>
            <person name="Shen B."/>
        </authorList>
    </citation>
    <scope>NUCLEOTIDE SEQUENCE [LARGE SCALE GENOMIC DNA]</scope>
    <source>
        <strain evidence="2 3">NPDC047833</strain>
    </source>
</reference>
<evidence type="ECO:0000313" key="3">
    <source>
        <dbReference type="Proteomes" id="UP001553843"/>
    </source>
</evidence>